<name>A0A8B9NQX6_APTOW</name>
<evidence type="ECO:0000256" key="5">
    <source>
        <dbReference type="ARBA" id="ARBA00022917"/>
    </source>
</evidence>
<dbReference type="SUPFAM" id="SSF56420">
    <property type="entry name" value="Peptide deformylase"/>
    <property type="match status" value="1"/>
</dbReference>
<evidence type="ECO:0000256" key="2">
    <source>
        <dbReference type="ARBA" id="ARBA00012175"/>
    </source>
</evidence>
<dbReference type="GO" id="GO:0005739">
    <property type="term" value="C:mitochondrion"/>
    <property type="evidence" value="ECO:0007669"/>
    <property type="project" value="TreeGrafter"/>
</dbReference>
<dbReference type="InterPro" id="IPR023635">
    <property type="entry name" value="Peptide_deformylase"/>
</dbReference>
<comment type="function">
    <text evidence="6 7">Removes the formyl group from the N-terminal Met of newly synthesized proteins.</text>
</comment>
<organism evidence="8 9">
    <name type="scientific">Apteryx owenii</name>
    <name type="common">Little spotted kiwi</name>
    <dbReference type="NCBI Taxonomy" id="8824"/>
    <lineage>
        <taxon>Eukaryota</taxon>
        <taxon>Metazoa</taxon>
        <taxon>Chordata</taxon>
        <taxon>Craniata</taxon>
        <taxon>Vertebrata</taxon>
        <taxon>Euteleostomi</taxon>
        <taxon>Archelosauria</taxon>
        <taxon>Archosauria</taxon>
        <taxon>Dinosauria</taxon>
        <taxon>Saurischia</taxon>
        <taxon>Theropoda</taxon>
        <taxon>Coelurosauria</taxon>
        <taxon>Aves</taxon>
        <taxon>Palaeognathae</taxon>
        <taxon>Apterygiformes</taxon>
        <taxon>Apterygidae</taxon>
        <taxon>Apteryx</taxon>
    </lineage>
</organism>
<sequence length="203" mass="21376">MGRAGHYGIKLLRICLGCSAAPSPARSRSRFPGAGSGVAAGDASACPAALHLRSVRSLLLGLPSLPVAPRTQGEGMRLLGAGVLPALLLSPPCPCCPYRSSPLLATGFRPRPLGAVSLLFCTHACAPCSRAVPLLPSHPHWTPTPPPAPFVGVDETGAPVSWEATGWAARIIQHEMDHLDGILYIDRMDSRTFANVHWAELLE</sequence>
<reference evidence="8" key="1">
    <citation type="submission" date="2025-08" db="UniProtKB">
        <authorList>
            <consortium name="Ensembl"/>
        </authorList>
    </citation>
    <scope>IDENTIFICATION</scope>
</reference>
<dbReference type="EC" id="3.5.1.88" evidence="2 7"/>
<dbReference type="GO" id="GO:0042586">
    <property type="term" value="F:peptide deformylase activity"/>
    <property type="evidence" value="ECO:0007669"/>
    <property type="project" value="UniProtKB-EC"/>
</dbReference>
<dbReference type="Ensembl" id="ENSAOWT00000000804.1">
    <property type="protein sequence ID" value="ENSAOWP00000000704.1"/>
    <property type="gene ID" value="ENSAOWG00000000551.1"/>
</dbReference>
<evidence type="ECO:0000313" key="9">
    <source>
        <dbReference type="Proteomes" id="UP000694424"/>
    </source>
</evidence>
<dbReference type="PANTHER" id="PTHR10458">
    <property type="entry name" value="PEPTIDE DEFORMYLASE"/>
    <property type="match status" value="1"/>
</dbReference>
<reference evidence="8" key="2">
    <citation type="submission" date="2025-09" db="UniProtKB">
        <authorList>
            <consortium name="Ensembl"/>
        </authorList>
    </citation>
    <scope>IDENTIFICATION</scope>
</reference>
<dbReference type="AlphaFoldDB" id="A0A8B9NQX6"/>
<evidence type="ECO:0000256" key="6">
    <source>
        <dbReference type="ARBA" id="ARBA00037114"/>
    </source>
</evidence>
<keyword evidence="9" id="KW-1185">Reference proteome</keyword>
<dbReference type="Gene3D" id="3.90.45.10">
    <property type="entry name" value="Peptide deformylase"/>
    <property type="match status" value="1"/>
</dbReference>
<keyword evidence="3 7" id="KW-0479">Metal-binding</keyword>
<protein>
    <recommendedName>
        <fullName evidence="2 7">Peptide deformylase</fullName>
        <ecNumber evidence="2 7">3.5.1.88</ecNumber>
    </recommendedName>
</protein>
<keyword evidence="5 7" id="KW-0648">Protein biosynthesis</keyword>
<evidence type="ECO:0000256" key="7">
    <source>
        <dbReference type="RuleBase" id="RU362111"/>
    </source>
</evidence>
<proteinExistence type="inferred from homology"/>
<dbReference type="PANTHER" id="PTHR10458:SF2">
    <property type="entry name" value="PEPTIDE DEFORMYLASE, MITOCHONDRIAL"/>
    <property type="match status" value="1"/>
</dbReference>
<evidence type="ECO:0000256" key="1">
    <source>
        <dbReference type="ARBA" id="ARBA00010759"/>
    </source>
</evidence>
<comment type="catalytic activity">
    <reaction evidence="7">
        <text>N-terminal N-formyl-L-methionyl-[peptide] + H2O = N-terminal L-methionyl-[peptide] + formate</text>
        <dbReference type="Rhea" id="RHEA:24420"/>
        <dbReference type="Rhea" id="RHEA-COMP:10639"/>
        <dbReference type="Rhea" id="RHEA-COMP:10640"/>
        <dbReference type="ChEBI" id="CHEBI:15377"/>
        <dbReference type="ChEBI" id="CHEBI:15740"/>
        <dbReference type="ChEBI" id="CHEBI:49298"/>
        <dbReference type="ChEBI" id="CHEBI:64731"/>
        <dbReference type="EC" id="3.5.1.88"/>
    </reaction>
</comment>
<dbReference type="InterPro" id="IPR036821">
    <property type="entry name" value="Peptide_deformylase_sf"/>
</dbReference>
<dbReference type="Proteomes" id="UP000694424">
    <property type="component" value="Unplaced"/>
</dbReference>
<dbReference type="Pfam" id="PF01327">
    <property type="entry name" value="Pep_deformylase"/>
    <property type="match status" value="1"/>
</dbReference>
<dbReference type="GO" id="GO:0046872">
    <property type="term" value="F:metal ion binding"/>
    <property type="evidence" value="ECO:0007669"/>
    <property type="project" value="UniProtKB-KW"/>
</dbReference>
<dbReference type="GO" id="GO:0006412">
    <property type="term" value="P:translation"/>
    <property type="evidence" value="ECO:0007669"/>
    <property type="project" value="UniProtKB-KW"/>
</dbReference>
<keyword evidence="4 7" id="KW-0378">Hydrolase</keyword>
<accession>A0A8B9NQX6</accession>
<evidence type="ECO:0000256" key="4">
    <source>
        <dbReference type="ARBA" id="ARBA00022801"/>
    </source>
</evidence>
<evidence type="ECO:0000313" key="8">
    <source>
        <dbReference type="Ensembl" id="ENSAOWP00000000704.1"/>
    </source>
</evidence>
<comment type="similarity">
    <text evidence="1 7">Belongs to the polypeptide deformylase family.</text>
</comment>
<evidence type="ECO:0000256" key="3">
    <source>
        <dbReference type="ARBA" id="ARBA00022723"/>
    </source>
</evidence>